<accession>A0ABV7YG02</accession>
<protein>
    <submittedName>
        <fullName evidence="2">ImmA/IrrE family metallo-endopeptidase</fullName>
    </submittedName>
</protein>
<keyword evidence="3" id="KW-1185">Reference proteome</keyword>
<sequence>MTAPYDPGRDAAERYPDWVIRHRPLHGVPEVLSWKHRTILIDSDQSWAAKRCSLAHALAHLDLDHRETLGGRYERREEQQADELAATRMIPFDALIEAAVWTRDVDELAEELNVDRTLLVVRIEGLSREQRFRLDVA</sequence>
<proteinExistence type="predicted"/>
<name>A0ABV7YG02_9ACTN</name>
<evidence type="ECO:0000313" key="2">
    <source>
        <dbReference type="EMBL" id="MFC3764276.1"/>
    </source>
</evidence>
<dbReference type="RefSeq" id="WP_205115128.1">
    <property type="nucleotide sequence ID" value="NZ_JAFBCM010000001.1"/>
</dbReference>
<dbReference type="InterPro" id="IPR010359">
    <property type="entry name" value="IrrE_HExxH"/>
</dbReference>
<reference evidence="3" key="1">
    <citation type="journal article" date="2019" name="Int. J. Syst. Evol. Microbiol.">
        <title>The Global Catalogue of Microorganisms (GCM) 10K type strain sequencing project: providing services to taxonomists for standard genome sequencing and annotation.</title>
        <authorList>
            <consortium name="The Broad Institute Genomics Platform"/>
            <consortium name="The Broad Institute Genome Sequencing Center for Infectious Disease"/>
            <person name="Wu L."/>
            <person name="Ma J."/>
        </authorList>
    </citation>
    <scope>NUCLEOTIDE SEQUENCE [LARGE SCALE GENOMIC DNA]</scope>
    <source>
        <strain evidence="3">CGMCC 4.7241</strain>
    </source>
</reference>
<feature type="domain" description="IrrE N-terminal-like" evidence="1">
    <location>
        <begin position="30"/>
        <end position="123"/>
    </location>
</feature>
<gene>
    <name evidence="2" type="ORF">ACFOUW_25800</name>
</gene>
<comment type="caution">
    <text evidence="2">The sequence shown here is derived from an EMBL/GenBank/DDBJ whole genome shotgun (WGS) entry which is preliminary data.</text>
</comment>
<dbReference type="Proteomes" id="UP001595699">
    <property type="component" value="Unassembled WGS sequence"/>
</dbReference>
<evidence type="ECO:0000313" key="3">
    <source>
        <dbReference type="Proteomes" id="UP001595699"/>
    </source>
</evidence>
<dbReference type="EMBL" id="JBHRZH010000023">
    <property type="protein sequence ID" value="MFC3764276.1"/>
    <property type="molecule type" value="Genomic_DNA"/>
</dbReference>
<evidence type="ECO:0000259" key="1">
    <source>
        <dbReference type="Pfam" id="PF06114"/>
    </source>
</evidence>
<dbReference type="Gene3D" id="1.10.10.2910">
    <property type="match status" value="1"/>
</dbReference>
<organism evidence="2 3">
    <name type="scientific">Tenggerimyces flavus</name>
    <dbReference type="NCBI Taxonomy" id="1708749"/>
    <lineage>
        <taxon>Bacteria</taxon>
        <taxon>Bacillati</taxon>
        <taxon>Actinomycetota</taxon>
        <taxon>Actinomycetes</taxon>
        <taxon>Propionibacteriales</taxon>
        <taxon>Nocardioidaceae</taxon>
        <taxon>Tenggerimyces</taxon>
    </lineage>
</organism>
<dbReference type="Pfam" id="PF06114">
    <property type="entry name" value="Peptidase_M78"/>
    <property type="match status" value="1"/>
</dbReference>